<dbReference type="GO" id="GO:0005762">
    <property type="term" value="C:mitochondrial large ribosomal subunit"/>
    <property type="evidence" value="ECO:0007669"/>
    <property type="project" value="TreeGrafter"/>
</dbReference>
<evidence type="ECO:0000256" key="5">
    <source>
        <dbReference type="ARBA" id="ARBA00023128"/>
    </source>
</evidence>
<accession>A0AAN9B923</accession>
<keyword evidence="11" id="KW-1185">Reference proteome</keyword>
<name>A0AAN9B923_9CAEN</name>
<dbReference type="PANTHER" id="PTHR13124:SF12">
    <property type="entry name" value="LARGE RIBOSOMAL SUBUNIT PROTEIN ML46"/>
    <property type="match status" value="1"/>
</dbReference>
<dbReference type="InterPro" id="IPR015797">
    <property type="entry name" value="NUDIX_hydrolase-like_dom_sf"/>
</dbReference>
<dbReference type="EMBL" id="JBAMIC010000010">
    <property type="protein sequence ID" value="KAK7101606.1"/>
    <property type="molecule type" value="Genomic_DNA"/>
</dbReference>
<evidence type="ECO:0000256" key="6">
    <source>
        <dbReference type="ARBA" id="ARBA00023274"/>
    </source>
</evidence>
<evidence type="ECO:0000256" key="2">
    <source>
        <dbReference type="ARBA" id="ARBA00009070"/>
    </source>
</evidence>
<evidence type="ECO:0000313" key="10">
    <source>
        <dbReference type="EMBL" id="KAK7101606.1"/>
    </source>
</evidence>
<organism evidence="10 11">
    <name type="scientific">Littorina saxatilis</name>
    <dbReference type="NCBI Taxonomy" id="31220"/>
    <lineage>
        <taxon>Eukaryota</taxon>
        <taxon>Metazoa</taxon>
        <taxon>Spiralia</taxon>
        <taxon>Lophotrochozoa</taxon>
        <taxon>Mollusca</taxon>
        <taxon>Gastropoda</taxon>
        <taxon>Caenogastropoda</taxon>
        <taxon>Littorinimorpha</taxon>
        <taxon>Littorinoidea</taxon>
        <taxon>Littorinidae</taxon>
        <taxon>Littorina</taxon>
    </lineage>
</organism>
<evidence type="ECO:0000256" key="7">
    <source>
        <dbReference type="ARBA" id="ARBA00035190"/>
    </source>
</evidence>
<keyword evidence="4" id="KW-0689">Ribosomal protein</keyword>
<feature type="domain" description="Nudix hydrolase" evidence="9">
    <location>
        <begin position="131"/>
        <end position="279"/>
    </location>
</feature>
<dbReference type="FunFam" id="3.90.79.10:FF:000018">
    <property type="entry name" value="39S ribosomal protein L46, mitochondrial"/>
    <property type="match status" value="1"/>
</dbReference>
<dbReference type="SUPFAM" id="SSF55811">
    <property type="entry name" value="Nudix"/>
    <property type="match status" value="1"/>
</dbReference>
<dbReference type="GO" id="GO:0005743">
    <property type="term" value="C:mitochondrial inner membrane"/>
    <property type="evidence" value="ECO:0007669"/>
    <property type="project" value="UniProtKB-ARBA"/>
</dbReference>
<comment type="similarity">
    <text evidence="2">Belongs to the mitochondrion-specific ribosomal protein mL46 family.</text>
</comment>
<evidence type="ECO:0000259" key="9">
    <source>
        <dbReference type="PROSITE" id="PS51462"/>
    </source>
</evidence>
<evidence type="ECO:0000256" key="1">
    <source>
        <dbReference type="ARBA" id="ARBA00004173"/>
    </source>
</evidence>
<reference evidence="10 11" key="1">
    <citation type="submission" date="2024-02" db="EMBL/GenBank/DDBJ databases">
        <title>Chromosome-scale genome assembly of the rough periwinkle Littorina saxatilis.</title>
        <authorList>
            <person name="De Jode A."/>
            <person name="Faria R."/>
            <person name="Formenti G."/>
            <person name="Sims Y."/>
            <person name="Smith T.P."/>
            <person name="Tracey A."/>
            <person name="Wood J.M.D."/>
            <person name="Zagrodzka Z.B."/>
            <person name="Johannesson K."/>
            <person name="Butlin R.K."/>
            <person name="Leder E.H."/>
        </authorList>
    </citation>
    <scope>NUCLEOTIDE SEQUENCE [LARGE SCALE GENOMIC DNA]</scope>
    <source>
        <strain evidence="10">Snail1</strain>
        <tissue evidence="10">Muscle</tissue>
    </source>
</reference>
<comment type="caution">
    <text evidence="10">The sequence shown here is derived from an EMBL/GenBank/DDBJ whole genome shotgun (WGS) entry which is preliminary data.</text>
</comment>
<dbReference type="InterPro" id="IPR021757">
    <property type="entry name" value="Ribosomal_mL46_N"/>
</dbReference>
<evidence type="ECO:0000313" key="11">
    <source>
        <dbReference type="Proteomes" id="UP001374579"/>
    </source>
</evidence>
<evidence type="ECO:0000256" key="4">
    <source>
        <dbReference type="ARBA" id="ARBA00022980"/>
    </source>
</evidence>
<comment type="subcellular location">
    <subcellularLocation>
        <location evidence="1">Mitochondrion</location>
    </subcellularLocation>
</comment>
<dbReference type="Gene3D" id="3.90.79.10">
    <property type="entry name" value="Nucleoside Triphosphate Pyrophosphohydrolase"/>
    <property type="match status" value="1"/>
</dbReference>
<keyword evidence="5" id="KW-0496">Mitochondrion</keyword>
<dbReference type="CDD" id="cd04661">
    <property type="entry name" value="NUDIX_MRP_L46"/>
    <property type="match status" value="1"/>
</dbReference>
<dbReference type="Pfam" id="PF00293">
    <property type="entry name" value="NUDIX"/>
    <property type="match status" value="1"/>
</dbReference>
<dbReference type="InterPro" id="IPR000086">
    <property type="entry name" value="NUDIX_hydrolase_dom"/>
</dbReference>
<keyword evidence="6" id="KW-0687">Ribonucleoprotein</keyword>
<dbReference type="PROSITE" id="PS51462">
    <property type="entry name" value="NUDIX"/>
    <property type="match status" value="1"/>
</dbReference>
<dbReference type="Proteomes" id="UP001374579">
    <property type="component" value="Unassembled WGS sequence"/>
</dbReference>
<proteinExistence type="inferred from homology"/>
<dbReference type="GO" id="GO:0003735">
    <property type="term" value="F:structural constituent of ribosome"/>
    <property type="evidence" value="ECO:0007669"/>
    <property type="project" value="InterPro"/>
</dbReference>
<gene>
    <name evidence="10" type="ORF">V1264_019963</name>
</gene>
<dbReference type="Pfam" id="PF11788">
    <property type="entry name" value="MRP-L46"/>
    <property type="match status" value="1"/>
</dbReference>
<evidence type="ECO:0000256" key="3">
    <source>
        <dbReference type="ARBA" id="ARBA00022946"/>
    </source>
</evidence>
<dbReference type="InterPro" id="IPR033650">
    <property type="entry name" value="Ribosomal_mL46_NUDIX"/>
</dbReference>
<evidence type="ECO:0000256" key="8">
    <source>
        <dbReference type="ARBA" id="ARBA00035534"/>
    </source>
</evidence>
<dbReference type="InterPro" id="IPR040008">
    <property type="entry name" value="Ribosomal_mL46"/>
</dbReference>
<protein>
    <recommendedName>
        <fullName evidence="7">Large ribosomal subunit protein mL46</fullName>
    </recommendedName>
    <alternativeName>
        <fullName evidence="8">39S ribosomal protein L46, mitochondrial</fullName>
    </alternativeName>
</protein>
<dbReference type="AlphaFoldDB" id="A0AAN9B923"/>
<keyword evidence="3" id="KW-0809">Transit peptide</keyword>
<dbReference type="PANTHER" id="PTHR13124">
    <property type="entry name" value="39S RIBOSOMAL PROTEIN L46, MITOCHONDRIAL PRECURSOR-RELATED"/>
    <property type="match status" value="1"/>
</dbReference>
<sequence>MATIRVCSALTAVAKRSSHGVLRNYLQLRQSSSGALCTPGQWQLVSAVCLQRQPIITAEKTELEQQYADMMAQMELETSLLSDQELRAIEDKAIEAKRKQQEENETGEGEVEGARVTALDLEDAWEAEAKQFTPAARITEADEKNDQRSVERRLDKPLVLLVKQTLGDKSHWVFPQGPRQEGESMRQAAERVLQNLCGQQVGAQFLGNAPCGFHQYRFPPKASIGTGAKVFFYKAWYKEGDVIPDKENSTDYMWVTFDELSDHCSRPYLKSIGNFLVDL</sequence>